<protein>
    <recommendedName>
        <fullName evidence="4">Transmembrane protein</fullName>
    </recommendedName>
</protein>
<name>A0A0G4GID1_9ALVE</name>
<keyword evidence="2" id="KW-1133">Transmembrane helix</keyword>
<organism evidence="3">
    <name type="scientific">Chromera velia CCMP2878</name>
    <dbReference type="NCBI Taxonomy" id="1169474"/>
    <lineage>
        <taxon>Eukaryota</taxon>
        <taxon>Sar</taxon>
        <taxon>Alveolata</taxon>
        <taxon>Colpodellida</taxon>
        <taxon>Chromeraceae</taxon>
        <taxon>Chromera</taxon>
    </lineage>
</organism>
<evidence type="ECO:0000256" key="1">
    <source>
        <dbReference type="SAM" id="MobiDB-lite"/>
    </source>
</evidence>
<keyword evidence="2" id="KW-0472">Membrane</keyword>
<proteinExistence type="predicted"/>
<feature type="compositionally biased region" description="Polar residues" evidence="1">
    <location>
        <begin position="72"/>
        <end position="81"/>
    </location>
</feature>
<feature type="transmembrane region" description="Helical" evidence="2">
    <location>
        <begin position="149"/>
        <end position="169"/>
    </location>
</feature>
<dbReference type="VEuPathDB" id="CryptoDB:Cvel_22035"/>
<feature type="transmembrane region" description="Helical" evidence="2">
    <location>
        <begin position="234"/>
        <end position="254"/>
    </location>
</feature>
<feature type="compositionally biased region" description="Gly residues" evidence="1">
    <location>
        <begin position="323"/>
        <end position="334"/>
    </location>
</feature>
<accession>A0A0G4GID1</accession>
<reference evidence="3" key="1">
    <citation type="submission" date="2014-11" db="EMBL/GenBank/DDBJ databases">
        <authorList>
            <person name="Otto D Thomas"/>
            <person name="Naeem Raeece"/>
        </authorList>
    </citation>
    <scope>NUCLEOTIDE SEQUENCE</scope>
</reference>
<dbReference type="AlphaFoldDB" id="A0A0G4GID1"/>
<feature type="compositionally biased region" description="Acidic residues" evidence="1">
    <location>
        <begin position="343"/>
        <end position="352"/>
    </location>
</feature>
<evidence type="ECO:0008006" key="4">
    <source>
        <dbReference type="Google" id="ProtNLM"/>
    </source>
</evidence>
<gene>
    <name evidence="3" type="ORF">Cvel_22035</name>
</gene>
<dbReference type="EMBL" id="CDMZ01001245">
    <property type="protein sequence ID" value="CEM29602.1"/>
    <property type="molecule type" value="Genomic_DNA"/>
</dbReference>
<sequence>MSGVSFALVAEEDRRGAGEERGSLSRRTEDQDRGRMEVSRHHQTAFTRSQTTCEESVAEGRERTAVPGWVLRNSSQGQMSRDTQESAGVGMQERGGEELEKKKSDEDTVQHANSAYGILGIVSGLLVTGALALLVETEPATFTREDTQVAFYCLTFSCVGFSLLPTFIFSFTSYYLSRLLAVGEARGAEAAWAFLTETQWCRELSRILLQLALLQFFVCFTFLAYKILPVTWGVLMICFFGVMCLVLLLVMLVMKNRFLFCLEASDRPLGFVASESTISKMPSHRDSLRGRPHPLIATETQGHGPGVDRQRQQGDRPSLTPVSGGGQAGKGPGHVDGYNLTGWEDEKEDNESDIARGAIPSVKPVQKMSEPGAPPRPPDSSGRRDGGSQPRRSGIMDAVIYLGRCF</sequence>
<feature type="compositionally biased region" description="Basic and acidic residues" evidence="1">
    <location>
        <begin position="94"/>
        <end position="106"/>
    </location>
</feature>
<feature type="compositionally biased region" description="Polar residues" evidence="1">
    <location>
        <begin position="44"/>
        <end position="54"/>
    </location>
</feature>
<feature type="compositionally biased region" description="Basic and acidic residues" evidence="1">
    <location>
        <begin position="11"/>
        <end position="40"/>
    </location>
</feature>
<keyword evidence="2" id="KW-0812">Transmembrane</keyword>
<feature type="transmembrane region" description="Helical" evidence="2">
    <location>
        <begin position="115"/>
        <end position="137"/>
    </location>
</feature>
<feature type="region of interest" description="Disordered" evidence="1">
    <location>
        <begin position="1"/>
        <end position="106"/>
    </location>
</feature>
<feature type="region of interest" description="Disordered" evidence="1">
    <location>
        <begin position="282"/>
        <end position="396"/>
    </location>
</feature>
<feature type="transmembrane region" description="Helical" evidence="2">
    <location>
        <begin position="207"/>
        <end position="228"/>
    </location>
</feature>
<evidence type="ECO:0000313" key="3">
    <source>
        <dbReference type="EMBL" id="CEM29602.1"/>
    </source>
</evidence>
<evidence type="ECO:0000256" key="2">
    <source>
        <dbReference type="SAM" id="Phobius"/>
    </source>
</evidence>